<dbReference type="RefSeq" id="YP_008319267.1">
    <property type="nucleotide sequence ID" value="NC_021858.1"/>
</dbReference>
<protein>
    <submittedName>
        <fullName evidence="2">Atrophin-1 incomplete domain containing protein</fullName>
    </submittedName>
</protein>
<feature type="region of interest" description="Disordered" evidence="1">
    <location>
        <begin position="145"/>
        <end position="165"/>
    </location>
</feature>
<gene>
    <name evidence="2" type="ORF">pdul_cds_508</name>
</gene>
<feature type="region of interest" description="Disordered" evidence="1">
    <location>
        <begin position="1"/>
        <end position="39"/>
    </location>
</feature>
<evidence type="ECO:0000313" key="3">
    <source>
        <dbReference type="Proteomes" id="UP000201566"/>
    </source>
</evidence>
<feature type="compositionally biased region" description="Low complexity" evidence="1">
    <location>
        <begin position="13"/>
        <end position="27"/>
    </location>
</feature>
<feature type="compositionally biased region" description="Basic and acidic residues" evidence="1">
    <location>
        <begin position="558"/>
        <end position="574"/>
    </location>
</feature>
<dbReference type="Proteomes" id="UP000201566">
    <property type="component" value="Segment"/>
</dbReference>
<accession>S4VQG9</accession>
<proteinExistence type="predicted"/>
<dbReference type="KEGG" id="vg:16513013"/>
<sequence length="978" mass="104364">MEPDRQLFPSLTRRPPASARFARSSVPGTAQPNVPRFAPAQPGMRFARAAPSVAAPIAPPVAATGAGLAQMQRGPPPAPFAPRIAAVTRSSVRREAVPGGRSLFPAPSPRLAPRPVTGTLQRPFAPITAPMGAVAAQQALPPRLARGGRMRGAPPLARRGPTPSARVPRDLAAAPLFPPQEQIRAIGQSTSDGCVPGREADTDALIEAIIDQDDAAIRRILAQGRVDVNDLVDGGGSYIVDDPEVRGRVVHVLELSEEPGDRAARLDDLPRVVTRQPLRNTLLGIAVRSGAPRSVEALIDAGAQPWPTREALLNEALGRLITVDYRQPDGSARRIDAPGTARVLLRRFGRSRRLHPLDANPLSVARVTLEQGSVFRADEDYDLYGDLEAALVPLLAAGYSPDERAQILPYNAARQPRAYMSHTGQEFALGAGGLSPAEASPAEADRLWRATERQRAQDTADQAIRLYAYHRGNIDHRNAMRSAFANREDDVDAYRDRLDRYVANYARRLGRAAQRVVALYDRAPPLRRPSSLLPATSGPGAGGLLPADDLGAAAAIASREERDGGDGGGRQREQEEGEALSWIEMLPIEVRERIAQSRTLSARDIAALAGVSRAFSEAVGRPLQQRRIESEAYTQEGAPCGNYPRCVATLLAAIGTDDVATVRRVLDSGVIGLDDLVYPVVALSSSGPVVRVATTPDADVRLQTVDMADMDGLLGGQTALATGTLTHQQRAQHGGPYATPLSLAVMAKAPRVARELVAAGARPWPSVESLLASAMGSPLHPRAVAFVERAQGPRPFGWRSGRVGRPNETIRVSAGGTVPQVEVFDTGEALVREADTLGTVRALTESYPRERPLRDIDFNPLTALRLYATQPDRGRTVVDAAEATLVPIIETLIEAGYSPDERARPCDTLFFDIALGPIAAASYGASGAGYPAHIRQGSERAEALRAAQAEPGSLSAIMGDIFSRAYARVPVTASTRRA</sequence>
<organism evidence="2 3">
    <name type="scientific">Pandoravirus dulcis</name>
    <dbReference type="NCBI Taxonomy" id="1349409"/>
    <lineage>
        <taxon>Viruses</taxon>
        <taxon>Pandoravirus</taxon>
    </lineage>
</organism>
<dbReference type="GeneID" id="16513013"/>
<evidence type="ECO:0000256" key="1">
    <source>
        <dbReference type="SAM" id="MobiDB-lite"/>
    </source>
</evidence>
<name>S4VQG9_9VIRU</name>
<dbReference type="EMBL" id="KC977570">
    <property type="protein sequence ID" value="AGO82598.1"/>
    <property type="molecule type" value="Genomic_DNA"/>
</dbReference>
<reference evidence="2 3" key="1">
    <citation type="journal article" date="2013" name="Science">
        <title>Pandoraviruses: amoeba viruses with genomes up to 2.5 Mb reaching that of parasitic eukaryotes.</title>
        <authorList>
            <person name="Philippe N."/>
            <person name="Legendre M."/>
            <person name="Doutre G."/>
            <person name="Coute Y."/>
            <person name="Poirot O."/>
            <person name="Lescot M."/>
            <person name="Arslan D."/>
            <person name="Seltzer V."/>
            <person name="Bertaux L."/>
            <person name="Bruley C."/>
            <person name="Garin J."/>
            <person name="Claverie J.M."/>
            <person name="Abergel C."/>
        </authorList>
    </citation>
    <scope>NUCLEOTIDE SEQUENCE [LARGE SCALE GENOMIC DNA]</scope>
    <source>
        <strain evidence="2">Melbourne</strain>
    </source>
</reference>
<feature type="region of interest" description="Disordered" evidence="1">
    <location>
        <begin position="558"/>
        <end position="577"/>
    </location>
</feature>
<evidence type="ECO:0000313" key="2">
    <source>
        <dbReference type="EMBL" id="AGO82598.1"/>
    </source>
</evidence>